<feature type="domain" description="Major facilitator superfamily (MFS) profile" evidence="5">
    <location>
        <begin position="5"/>
        <end position="402"/>
    </location>
</feature>
<dbReference type="PROSITE" id="PS50850">
    <property type="entry name" value="MFS"/>
    <property type="match status" value="1"/>
</dbReference>
<dbReference type="SUPFAM" id="SSF103473">
    <property type="entry name" value="MFS general substrate transporter"/>
    <property type="match status" value="1"/>
</dbReference>
<gene>
    <name evidence="6" type="ordered locus">Hbal_1521</name>
</gene>
<reference evidence="7" key="1">
    <citation type="journal article" date="2011" name="J. Bacteriol.">
        <title>Genome sequences of eight morphologically diverse alphaproteobacteria.</title>
        <authorList>
            <consortium name="US DOE Joint Genome Institute"/>
            <person name="Brown P.J."/>
            <person name="Kysela D.T."/>
            <person name="Buechlein A."/>
            <person name="Hemmerich C."/>
            <person name="Brun Y.V."/>
        </authorList>
    </citation>
    <scope>NUCLEOTIDE SEQUENCE [LARGE SCALE GENOMIC DNA]</scope>
    <source>
        <strain evidence="7">ATCC 49814 / DSM 5838 / IFAM 1418</strain>
    </source>
</reference>
<evidence type="ECO:0000256" key="4">
    <source>
        <dbReference type="SAM" id="Phobius"/>
    </source>
</evidence>
<feature type="transmembrane region" description="Helical" evidence="4">
    <location>
        <begin position="133"/>
        <end position="156"/>
    </location>
</feature>
<dbReference type="RefSeq" id="WP_015827360.1">
    <property type="nucleotide sequence ID" value="NC_012982.1"/>
</dbReference>
<feature type="transmembrane region" description="Helical" evidence="4">
    <location>
        <begin position="312"/>
        <end position="335"/>
    </location>
</feature>
<dbReference type="KEGG" id="hba:Hbal_1521"/>
<feature type="transmembrane region" description="Helical" evidence="4">
    <location>
        <begin position="97"/>
        <end position="121"/>
    </location>
</feature>
<dbReference type="InterPro" id="IPR020846">
    <property type="entry name" value="MFS_dom"/>
</dbReference>
<evidence type="ECO:0000256" key="3">
    <source>
        <dbReference type="ARBA" id="ARBA00023136"/>
    </source>
</evidence>
<evidence type="ECO:0000313" key="7">
    <source>
        <dbReference type="Proteomes" id="UP000002745"/>
    </source>
</evidence>
<keyword evidence="3 4" id="KW-0472">Membrane</keyword>
<dbReference type="Pfam" id="PF07690">
    <property type="entry name" value="MFS_1"/>
    <property type="match status" value="1"/>
</dbReference>
<feature type="transmembrane region" description="Helical" evidence="4">
    <location>
        <begin position="162"/>
        <end position="184"/>
    </location>
</feature>
<dbReference type="Proteomes" id="UP000002745">
    <property type="component" value="Chromosome"/>
</dbReference>
<dbReference type="PANTHER" id="PTHR11360">
    <property type="entry name" value="MONOCARBOXYLATE TRANSPORTER"/>
    <property type="match status" value="1"/>
</dbReference>
<sequence length="413" mass="44232">MRAWLVVVAAMIGVSVGLSPIPFYTIGMFAPELSSEFGWSFSSLMGSIAVQSIVVMIVSPFAGYAVDLFGARKVASVSLLCFGLCFMSLSLNKGSLTIFYIQWAVMAVLGAGTLSATWTYVVNGWFDKHKGLALGLASAGTGITGFLIKPFAAWLIEGFGWRAAFIVIGLLPIVIGVPVVLLFLKERRSFKKPDEIQSVDFGKNGKRENIEGYTLKQALMQRNFWLLAGAFLLIAFSLTAPTPNLENILRTHGFALTQIGAITASFGLAVIAGRLMGGWMLDRVWAPLCAFLILLIPAASCWVLSLSEVSPMMATLAVAGIGFGAGFEFDLLAYLINRYFGQRQYGLIYGSFYAIIALGGGLGPVVYGHFYDTIGTYSFSLVGGAMAVVSGGALLLLLGKYPKLKAAHADEIV</sequence>
<dbReference type="InterPro" id="IPR036259">
    <property type="entry name" value="MFS_trans_sf"/>
</dbReference>
<evidence type="ECO:0000259" key="5">
    <source>
        <dbReference type="PROSITE" id="PS50850"/>
    </source>
</evidence>
<feature type="transmembrane region" description="Helical" evidence="4">
    <location>
        <begin position="224"/>
        <end position="241"/>
    </location>
</feature>
<accession>C6XJB5</accession>
<organism evidence="6 7">
    <name type="scientific">Hirschia baltica (strain ATCC 49814 / DSM 5838 / IFAM 1418)</name>
    <dbReference type="NCBI Taxonomy" id="582402"/>
    <lineage>
        <taxon>Bacteria</taxon>
        <taxon>Pseudomonadati</taxon>
        <taxon>Pseudomonadota</taxon>
        <taxon>Alphaproteobacteria</taxon>
        <taxon>Hyphomonadales</taxon>
        <taxon>Hyphomonadaceae</taxon>
        <taxon>Hirschia</taxon>
    </lineage>
</organism>
<dbReference type="CDD" id="cd17355">
    <property type="entry name" value="MFS_YcxA_like"/>
    <property type="match status" value="1"/>
</dbReference>
<evidence type="ECO:0000256" key="2">
    <source>
        <dbReference type="ARBA" id="ARBA00022989"/>
    </source>
</evidence>
<dbReference type="InterPro" id="IPR050327">
    <property type="entry name" value="Proton-linked_MCT"/>
</dbReference>
<evidence type="ECO:0000256" key="1">
    <source>
        <dbReference type="ARBA" id="ARBA00022692"/>
    </source>
</evidence>
<dbReference type="GO" id="GO:0022857">
    <property type="term" value="F:transmembrane transporter activity"/>
    <property type="evidence" value="ECO:0007669"/>
    <property type="project" value="InterPro"/>
</dbReference>
<dbReference type="AlphaFoldDB" id="C6XJB5"/>
<dbReference type="HOGENOM" id="CLU_001265_59_9_5"/>
<evidence type="ECO:0000313" key="6">
    <source>
        <dbReference type="EMBL" id="ACT59210.1"/>
    </source>
</evidence>
<feature type="transmembrane region" description="Helical" evidence="4">
    <location>
        <begin position="41"/>
        <end position="62"/>
    </location>
</feature>
<keyword evidence="7" id="KW-1185">Reference proteome</keyword>
<dbReference type="PANTHER" id="PTHR11360:SF284">
    <property type="entry name" value="EG:103B4.3 PROTEIN-RELATED"/>
    <property type="match status" value="1"/>
</dbReference>
<dbReference type="EMBL" id="CP001678">
    <property type="protein sequence ID" value="ACT59210.1"/>
    <property type="molecule type" value="Genomic_DNA"/>
</dbReference>
<dbReference type="InterPro" id="IPR011701">
    <property type="entry name" value="MFS"/>
</dbReference>
<protein>
    <submittedName>
        <fullName evidence="6">Major facilitator superfamily MFS_1</fullName>
    </submittedName>
</protein>
<feature type="transmembrane region" description="Helical" evidence="4">
    <location>
        <begin position="347"/>
        <end position="371"/>
    </location>
</feature>
<feature type="transmembrane region" description="Helical" evidence="4">
    <location>
        <begin position="74"/>
        <end position="91"/>
    </location>
</feature>
<proteinExistence type="predicted"/>
<keyword evidence="2 4" id="KW-1133">Transmembrane helix</keyword>
<dbReference type="STRING" id="582402.Hbal_1521"/>
<feature type="transmembrane region" description="Helical" evidence="4">
    <location>
        <begin position="253"/>
        <end position="272"/>
    </location>
</feature>
<dbReference type="Gene3D" id="1.20.1250.20">
    <property type="entry name" value="MFS general substrate transporter like domains"/>
    <property type="match status" value="2"/>
</dbReference>
<dbReference type="OrthoDB" id="9796632at2"/>
<name>C6XJB5_HIRBI</name>
<keyword evidence="1 4" id="KW-0812">Transmembrane</keyword>
<feature type="transmembrane region" description="Helical" evidence="4">
    <location>
        <begin position="284"/>
        <end position="306"/>
    </location>
</feature>
<feature type="transmembrane region" description="Helical" evidence="4">
    <location>
        <begin position="377"/>
        <end position="398"/>
    </location>
</feature>
<dbReference type="eggNOG" id="COG2271">
    <property type="taxonomic scope" value="Bacteria"/>
</dbReference>